<organism evidence="1 2">
    <name type="scientific">Rothia aerolata</name>
    <dbReference type="NCBI Taxonomy" id="1812262"/>
    <lineage>
        <taxon>Bacteria</taxon>
        <taxon>Bacillati</taxon>
        <taxon>Actinomycetota</taxon>
        <taxon>Actinomycetes</taxon>
        <taxon>Micrococcales</taxon>
        <taxon>Micrococcaceae</taxon>
        <taxon>Rothia</taxon>
    </lineage>
</organism>
<evidence type="ECO:0000313" key="2">
    <source>
        <dbReference type="Proteomes" id="UP000600171"/>
    </source>
</evidence>
<gene>
    <name evidence="1" type="ORF">GCM10007359_15290</name>
</gene>
<keyword evidence="2" id="KW-1185">Reference proteome</keyword>
<evidence type="ECO:0000313" key="1">
    <source>
        <dbReference type="EMBL" id="GGH63710.1"/>
    </source>
</evidence>
<dbReference type="EMBL" id="BMDC01000002">
    <property type="protein sequence ID" value="GGH63710.1"/>
    <property type="molecule type" value="Genomic_DNA"/>
</dbReference>
<comment type="caution">
    <text evidence="1">The sequence shown here is derived from an EMBL/GenBank/DDBJ whole genome shotgun (WGS) entry which is preliminary data.</text>
</comment>
<dbReference type="Proteomes" id="UP000600171">
    <property type="component" value="Unassembled WGS sequence"/>
</dbReference>
<proteinExistence type="predicted"/>
<protein>
    <submittedName>
        <fullName evidence="1">Uncharacterized protein</fullName>
    </submittedName>
</protein>
<name>A0A917MTT6_9MICC</name>
<accession>A0A917MTT6</accession>
<sequence>MGHLSQHRSKDSCGAQGINQALFGQVTGAEAIEGPLHRFFGQPRIGGVLMGVAGALPQISPGPGLTSGIGGPPGTCQLRLYMGGKLPLLRVSMFLAGTCLRIFSQMTHLDP</sequence>
<reference evidence="1 2" key="1">
    <citation type="journal article" date="2014" name="Int. J. Syst. Evol. Microbiol.">
        <title>Complete genome sequence of Corynebacterium casei LMG S-19264T (=DSM 44701T), isolated from a smear-ripened cheese.</title>
        <authorList>
            <consortium name="US DOE Joint Genome Institute (JGI-PGF)"/>
            <person name="Walter F."/>
            <person name="Albersmeier A."/>
            <person name="Kalinowski J."/>
            <person name="Ruckert C."/>
        </authorList>
    </citation>
    <scope>NUCLEOTIDE SEQUENCE [LARGE SCALE GENOMIC DNA]</scope>
    <source>
        <strain evidence="1 2">CCM 8669</strain>
    </source>
</reference>
<dbReference type="AlphaFoldDB" id="A0A917MTT6"/>